<dbReference type="EMBL" id="MGFH01000005">
    <property type="protein sequence ID" value="OGM08704.1"/>
    <property type="molecule type" value="Genomic_DNA"/>
</dbReference>
<dbReference type="InterPro" id="IPR036249">
    <property type="entry name" value="Thioredoxin-like_sf"/>
</dbReference>
<dbReference type="InterPro" id="IPR051099">
    <property type="entry name" value="AGR/TXD"/>
</dbReference>
<reference evidence="4 5" key="1">
    <citation type="journal article" date="2016" name="Nat. Commun.">
        <title>Thousands of microbial genomes shed light on interconnected biogeochemical processes in an aquifer system.</title>
        <authorList>
            <person name="Anantharaman K."/>
            <person name="Brown C.T."/>
            <person name="Hug L.A."/>
            <person name="Sharon I."/>
            <person name="Castelle C.J."/>
            <person name="Probst A.J."/>
            <person name="Thomas B.C."/>
            <person name="Singh A."/>
            <person name="Wilkins M.J."/>
            <person name="Karaoz U."/>
            <person name="Brodie E.L."/>
            <person name="Williams K.H."/>
            <person name="Hubbard S.S."/>
            <person name="Banfield J.F."/>
        </authorList>
    </citation>
    <scope>NUCLEOTIDE SEQUENCE [LARGE SCALE GENOMIC DNA]</scope>
</reference>
<protein>
    <recommendedName>
        <fullName evidence="3">Thioredoxin domain-containing protein</fullName>
    </recommendedName>
</protein>
<dbReference type="Proteomes" id="UP000178735">
    <property type="component" value="Unassembled WGS sequence"/>
</dbReference>
<dbReference type="Gene3D" id="3.40.30.10">
    <property type="entry name" value="Glutaredoxin"/>
    <property type="match status" value="1"/>
</dbReference>
<evidence type="ECO:0000313" key="5">
    <source>
        <dbReference type="Proteomes" id="UP000178735"/>
    </source>
</evidence>
<dbReference type="PROSITE" id="PS00194">
    <property type="entry name" value="THIOREDOXIN_1"/>
    <property type="match status" value="1"/>
</dbReference>
<name>A0A1F7X0S3_9BACT</name>
<dbReference type="InterPro" id="IPR013766">
    <property type="entry name" value="Thioredoxin_domain"/>
</dbReference>
<evidence type="ECO:0000313" key="4">
    <source>
        <dbReference type="EMBL" id="OGM08704.1"/>
    </source>
</evidence>
<dbReference type="PANTHER" id="PTHR15337">
    <property type="entry name" value="ANTERIOR GRADIENT PROTEIN-RELATED"/>
    <property type="match status" value="1"/>
</dbReference>
<organism evidence="4 5">
    <name type="scientific">Candidatus Wallbacteria bacterium GWC2_49_35</name>
    <dbReference type="NCBI Taxonomy" id="1817813"/>
    <lineage>
        <taxon>Bacteria</taxon>
        <taxon>Candidatus Walliibacteriota</taxon>
    </lineage>
</organism>
<feature type="signal peptide" evidence="2">
    <location>
        <begin position="1"/>
        <end position="22"/>
    </location>
</feature>
<dbReference type="InterPro" id="IPR017937">
    <property type="entry name" value="Thioredoxin_CS"/>
</dbReference>
<dbReference type="Pfam" id="PF13899">
    <property type="entry name" value="Thioredoxin_7"/>
    <property type="match status" value="1"/>
</dbReference>
<dbReference type="SUPFAM" id="SSF52833">
    <property type="entry name" value="Thioredoxin-like"/>
    <property type="match status" value="1"/>
</dbReference>
<dbReference type="AlphaFoldDB" id="A0A1F7X0S3"/>
<gene>
    <name evidence="4" type="ORF">A2008_11165</name>
</gene>
<keyword evidence="1 2" id="KW-0732">Signal</keyword>
<feature type="domain" description="Thioredoxin" evidence="3">
    <location>
        <begin position="31"/>
        <end position="164"/>
    </location>
</feature>
<dbReference type="CDD" id="cd02947">
    <property type="entry name" value="TRX_family"/>
    <property type="match status" value="1"/>
</dbReference>
<comment type="caution">
    <text evidence="4">The sequence shown here is derived from an EMBL/GenBank/DDBJ whole genome shotgun (WGS) entry which is preliminary data.</text>
</comment>
<proteinExistence type="predicted"/>
<evidence type="ECO:0000259" key="3">
    <source>
        <dbReference type="PROSITE" id="PS51352"/>
    </source>
</evidence>
<dbReference type="PROSITE" id="PS51352">
    <property type="entry name" value="THIOREDOXIN_2"/>
    <property type="match status" value="1"/>
</dbReference>
<dbReference type="PANTHER" id="PTHR15337:SF11">
    <property type="entry name" value="THIOREDOXIN DOMAIN-CONTAINING PROTEIN"/>
    <property type="match status" value="1"/>
</dbReference>
<accession>A0A1F7X0S3</accession>
<feature type="chain" id="PRO_5009533672" description="Thioredoxin domain-containing protein" evidence="2">
    <location>
        <begin position="23"/>
        <end position="167"/>
    </location>
</feature>
<sequence length="167" mass="18494">MNSRMTAVYIFIIFFLSMGVQAALAQSGPDTPAATEAVELGADKGAQAAAGKEVKIIWTEAYTEALEEAKKTKKPLLVFVYASWCGWCKKMERETCADKDIVKLTDSFVCLKINSEEDEEFSSKFKVKEFPCVVFLKSDGSEIERHLGFKTADEFEAILKGVLKAAE</sequence>
<evidence type="ECO:0000256" key="2">
    <source>
        <dbReference type="SAM" id="SignalP"/>
    </source>
</evidence>
<dbReference type="STRING" id="1817813.A2008_11165"/>
<evidence type="ECO:0000256" key="1">
    <source>
        <dbReference type="ARBA" id="ARBA00022729"/>
    </source>
</evidence>